<dbReference type="InterPro" id="IPR003961">
    <property type="entry name" value="FN3_dom"/>
</dbReference>
<dbReference type="AlphaFoldDB" id="A0A7W4TLA2"/>
<evidence type="ECO:0000313" key="6">
    <source>
        <dbReference type="EMBL" id="MBB2900996.1"/>
    </source>
</evidence>
<dbReference type="SUPFAM" id="SSF49313">
    <property type="entry name" value="Cadherin-like"/>
    <property type="match status" value="1"/>
</dbReference>
<dbReference type="GO" id="GO:0016020">
    <property type="term" value="C:membrane"/>
    <property type="evidence" value="ECO:0007669"/>
    <property type="project" value="InterPro"/>
</dbReference>
<dbReference type="InterPro" id="IPR015919">
    <property type="entry name" value="Cadherin-like_sf"/>
</dbReference>
<dbReference type="InterPro" id="IPR036116">
    <property type="entry name" value="FN3_sf"/>
</dbReference>
<dbReference type="CDD" id="cd00063">
    <property type="entry name" value="FN3"/>
    <property type="match status" value="1"/>
</dbReference>
<keyword evidence="1" id="KW-0677">Repeat</keyword>
<proteinExistence type="predicted"/>
<dbReference type="CDD" id="cd05819">
    <property type="entry name" value="NHL"/>
    <property type="match status" value="1"/>
</dbReference>
<protein>
    <recommendedName>
        <fullName evidence="5">Fibronectin type-III domain-containing protein</fullName>
    </recommendedName>
</protein>
<dbReference type="SUPFAM" id="SSF49265">
    <property type="entry name" value="Fibronectin type III"/>
    <property type="match status" value="1"/>
</dbReference>
<keyword evidence="2" id="KW-0326">Glycosidase</keyword>
<dbReference type="GO" id="GO:0016798">
    <property type="term" value="F:hydrolase activity, acting on glycosyl bonds"/>
    <property type="evidence" value="ECO:0007669"/>
    <property type="project" value="UniProtKB-KW"/>
</dbReference>
<dbReference type="Pfam" id="PF05345">
    <property type="entry name" value="He_PIG"/>
    <property type="match status" value="1"/>
</dbReference>
<dbReference type="Pfam" id="PF01436">
    <property type="entry name" value="NHL"/>
    <property type="match status" value="1"/>
</dbReference>
<dbReference type="InterPro" id="IPR051922">
    <property type="entry name" value="Bact_Sporulation_Assoc"/>
</dbReference>
<dbReference type="GO" id="GO:0000272">
    <property type="term" value="P:polysaccharide catabolic process"/>
    <property type="evidence" value="ECO:0007669"/>
    <property type="project" value="UniProtKB-KW"/>
</dbReference>
<dbReference type="InterPro" id="IPR001258">
    <property type="entry name" value="NHL_repeat"/>
</dbReference>
<dbReference type="InterPro" id="IPR011042">
    <property type="entry name" value="6-blade_b-propeller_TolB-like"/>
</dbReference>
<evidence type="ECO:0000256" key="3">
    <source>
        <dbReference type="ARBA" id="ARBA00023326"/>
    </source>
</evidence>
<evidence type="ECO:0000313" key="7">
    <source>
        <dbReference type="Proteomes" id="UP000533269"/>
    </source>
</evidence>
<feature type="signal peptide" evidence="4">
    <location>
        <begin position="1"/>
        <end position="32"/>
    </location>
</feature>
<keyword evidence="2" id="KW-0378">Hydrolase</keyword>
<feature type="domain" description="Fibronectin type-III" evidence="5">
    <location>
        <begin position="422"/>
        <end position="518"/>
    </location>
</feature>
<evidence type="ECO:0000259" key="5">
    <source>
        <dbReference type="PROSITE" id="PS50853"/>
    </source>
</evidence>
<dbReference type="Gene3D" id="2.60.40.10">
    <property type="entry name" value="Immunoglobulins"/>
    <property type="match status" value="2"/>
</dbReference>
<dbReference type="InterPro" id="IPR013783">
    <property type="entry name" value="Ig-like_fold"/>
</dbReference>
<organism evidence="6 7">
    <name type="scientific">Kineococcus radiotolerans</name>
    <dbReference type="NCBI Taxonomy" id="131568"/>
    <lineage>
        <taxon>Bacteria</taxon>
        <taxon>Bacillati</taxon>
        <taxon>Actinomycetota</taxon>
        <taxon>Actinomycetes</taxon>
        <taxon>Kineosporiales</taxon>
        <taxon>Kineosporiaceae</taxon>
        <taxon>Kineococcus</taxon>
    </lineage>
</organism>
<dbReference type="Proteomes" id="UP000533269">
    <property type="component" value="Unassembled WGS sequence"/>
</dbReference>
<dbReference type="Pfam" id="PF00041">
    <property type="entry name" value="fn3"/>
    <property type="match status" value="1"/>
</dbReference>
<dbReference type="RefSeq" id="WP_183391020.1">
    <property type="nucleotide sequence ID" value="NZ_JACHVY010000001.1"/>
</dbReference>
<dbReference type="PANTHER" id="PTHR30032:SF8">
    <property type="entry name" value="GERMINATION-SPECIFIC N-ACETYLMURAMOYL-L-ALANINE AMIDASE"/>
    <property type="match status" value="1"/>
</dbReference>
<comment type="caution">
    <text evidence="6">The sequence shown here is derived from an EMBL/GenBank/DDBJ whole genome shotgun (WGS) entry which is preliminary data.</text>
</comment>
<gene>
    <name evidence="6" type="ORF">FHR75_001784</name>
</gene>
<dbReference type="EMBL" id="JACHVY010000001">
    <property type="protein sequence ID" value="MBB2900996.1"/>
    <property type="molecule type" value="Genomic_DNA"/>
</dbReference>
<dbReference type="Gene3D" id="3.40.50.12090">
    <property type="match status" value="1"/>
</dbReference>
<dbReference type="Pfam" id="PF04122">
    <property type="entry name" value="CW_binding_2"/>
    <property type="match status" value="3"/>
</dbReference>
<dbReference type="InterPro" id="IPR007253">
    <property type="entry name" value="Cell_wall-bd_2"/>
</dbReference>
<name>A0A7W4TLA2_KINRA</name>
<dbReference type="SUPFAM" id="SSF63829">
    <property type="entry name" value="Calcium-dependent phosphotriesterase"/>
    <property type="match status" value="1"/>
</dbReference>
<sequence length="844" mass="82966">MTPDTRPTTAARRLRRTATWLLAMSLPAAAVAGGASAGAAAPATDYSRAATVASTLTAQRAVAVDAAGTVYVAGAHAVQKVTPTGAVTTIAGTPGTSGKPSEGLLADPVGLALDAKGENVYIADAGNDVVVQVATSVTTAPAKLDVVVGIEEQPGAPRNGLGTASPLHDPTGVAVDGANNVYIADSANNQVERYDPVSKALTVFAGTGRPDVAVAGPATTSPLRTPTAVATDAAGNVYIADAGNAAVHRVDAAGKLAVVGRTGAADGVTSLAVDLSGSVFVTDAGVLERVVPGAVSSPVTTDPVLNPVSVATNSGGHLWVADGAAVSRLKPSTTAVTPHITSILPTTAAVKTAFTHRFTASGTPTPTWSFTDQVPPKWLALSAGTGVLTGIPDAAGSFTFTVRATNEKGHDDQVVTLTVGALPAAPTAPTAVAGDGRAVVTWTAATSTPTAPPVTGYVVTPHKDGVAQTPVTFTAAQATSQVVAGLVNGAKYTFTVAATNSFGTGTASAASAAVTPYATSKRPVLDTAVSRLSGTDRLQTAVNSSKALFPTSGSAGAVVVSAGYKYADALAGARLASATSAPLLLTESDKLTDAVGKEILRVLAPGGTVYVLGGSGTVSAGVQTALAALSPNFTVQRLAGDDRFETAARIAAEVAVQAPGTATAPIYLASGVNFPDGLAVSALAARTGGVLLLTDGPVLPEATKAYLAAHDATGSRVVPVGGPAAAAAAALPAAGGSAARAVVGVDRFDTARRVSDRFATGTATRAAGVATGDNWPDALVGSAAMGLLGGPLLLTSGPDLSSSARSALTTLNAAKPLATGVVFGGEPSVPARAGTAFGSYIAQD</sequence>
<feature type="chain" id="PRO_5039702589" description="Fibronectin type-III domain-containing protein" evidence="4">
    <location>
        <begin position="33"/>
        <end position="844"/>
    </location>
</feature>
<keyword evidence="3" id="KW-0119">Carbohydrate metabolism</keyword>
<dbReference type="GO" id="GO:0005509">
    <property type="term" value="F:calcium ion binding"/>
    <property type="evidence" value="ECO:0007669"/>
    <property type="project" value="InterPro"/>
</dbReference>
<reference evidence="6 7" key="1">
    <citation type="submission" date="2020-08" db="EMBL/GenBank/DDBJ databases">
        <title>The Agave Microbiome: Exploring the role of microbial communities in plant adaptations to desert environments.</title>
        <authorList>
            <person name="Partida-Martinez L.P."/>
        </authorList>
    </citation>
    <scope>NUCLEOTIDE SEQUENCE [LARGE SCALE GENOMIC DNA]</scope>
    <source>
        <strain evidence="6 7">AS2.23</strain>
    </source>
</reference>
<keyword evidence="3" id="KW-0624">Polysaccharide degradation</keyword>
<accession>A0A7W4TLA2</accession>
<keyword evidence="4" id="KW-0732">Signal</keyword>
<dbReference type="Gene3D" id="2.120.10.30">
    <property type="entry name" value="TolB, C-terminal domain"/>
    <property type="match status" value="2"/>
</dbReference>
<dbReference type="SMART" id="SM00060">
    <property type="entry name" value="FN3"/>
    <property type="match status" value="1"/>
</dbReference>
<evidence type="ECO:0000256" key="4">
    <source>
        <dbReference type="SAM" id="SignalP"/>
    </source>
</evidence>
<dbReference type="PROSITE" id="PS50853">
    <property type="entry name" value="FN3"/>
    <property type="match status" value="1"/>
</dbReference>
<evidence type="ECO:0000256" key="1">
    <source>
        <dbReference type="ARBA" id="ARBA00022737"/>
    </source>
</evidence>
<reference evidence="6 7" key="2">
    <citation type="submission" date="2020-08" db="EMBL/GenBank/DDBJ databases">
        <authorList>
            <person name="Partida-Martinez L."/>
            <person name="Huntemann M."/>
            <person name="Clum A."/>
            <person name="Wang J."/>
            <person name="Palaniappan K."/>
            <person name="Ritter S."/>
            <person name="Chen I.-M."/>
            <person name="Stamatis D."/>
            <person name="Reddy T."/>
            <person name="O'Malley R."/>
            <person name="Daum C."/>
            <person name="Shapiro N."/>
            <person name="Ivanova N."/>
            <person name="Kyrpides N."/>
            <person name="Woyke T."/>
        </authorList>
    </citation>
    <scope>NUCLEOTIDE SEQUENCE [LARGE SCALE GENOMIC DNA]</scope>
    <source>
        <strain evidence="6 7">AS2.23</strain>
    </source>
</reference>
<evidence type="ECO:0000256" key="2">
    <source>
        <dbReference type="ARBA" id="ARBA00023295"/>
    </source>
</evidence>
<dbReference type="PANTHER" id="PTHR30032">
    <property type="entry name" value="N-ACETYLMURAMOYL-L-ALANINE AMIDASE-RELATED"/>
    <property type="match status" value="1"/>
</dbReference>